<evidence type="ECO:0000313" key="16">
    <source>
        <dbReference type="Ensembl" id="ENSCPOP00000022860.1"/>
    </source>
</evidence>
<keyword evidence="3 14" id="KW-0732">Signal</keyword>
<evidence type="ECO:0000259" key="15">
    <source>
        <dbReference type="PROSITE" id="PS50835"/>
    </source>
</evidence>
<evidence type="ECO:0000256" key="1">
    <source>
        <dbReference type="ARBA" id="ARBA00004479"/>
    </source>
</evidence>
<feature type="transmembrane region" description="Helical" evidence="13">
    <location>
        <begin position="468"/>
        <end position="487"/>
    </location>
</feature>
<dbReference type="InterPro" id="IPR013783">
    <property type="entry name" value="Ig-like_fold"/>
</dbReference>
<feature type="signal peptide" evidence="14">
    <location>
        <begin position="1"/>
        <end position="17"/>
    </location>
</feature>
<dbReference type="GO" id="GO:0030246">
    <property type="term" value="F:carbohydrate binding"/>
    <property type="evidence" value="ECO:0007669"/>
    <property type="project" value="UniProtKB-KW"/>
</dbReference>
<dbReference type="Pfam" id="PF13927">
    <property type="entry name" value="Ig_3"/>
    <property type="match status" value="1"/>
</dbReference>
<reference evidence="16" key="3">
    <citation type="submission" date="2025-09" db="UniProtKB">
        <authorList>
            <consortium name="Ensembl"/>
        </authorList>
    </citation>
    <scope>IDENTIFICATION</scope>
    <source>
        <strain evidence="16">2N</strain>
    </source>
</reference>
<organism evidence="16 17">
    <name type="scientific">Cavia porcellus</name>
    <name type="common">Guinea pig</name>
    <dbReference type="NCBI Taxonomy" id="10141"/>
    <lineage>
        <taxon>Eukaryota</taxon>
        <taxon>Metazoa</taxon>
        <taxon>Chordata</taxon>
        <taxon>Craniata</taxon>
        <taxon>Vertebrata</taxon>
        <taxon>Euteleostomi</taxon>
        <taxon>Mammalia</taxon>
        <taxon>Eutheria</taxon>
        <taxon>Euarchontoglires</taxon>
        <taxon>Glires</taxon>
        <taxon>Rodentia</taxon>
        <taxon>Hystricomorpha</taxon>
        <taxon>Caviidae</taxon>
        <taxon>Cavia</taxon>
    </lineage>
</organism>
<feature type="domain" description="Ig-like" evidence="15">
    <location>
        <begin position="28"/>
        <end position="141"/>
    </location>
</feature>
<gene>
    <name evidence="16" type="primary">Siglec10</name>
</gene>
<feature type="region of interest" description="Disordered" evidence="12">
    <location>
        <begin position="523"/>
        <end position="555"/>
    </location>
</feature>
<dbReference type="PANTHER" id="PTHR12035:SF115">
    <property type="entry name" value="SIALIC ACID-BINDING IG-LIKE LECTIN 10"/>
    <property type="match status" value="1"/>
</dbReference>
<dbReference type="OrthoDB" id="10039395at2759"/>
<evidence type="ECO:0000256" key="2">
    <source>
        <dbReference type="ARBA" id="ARBA00022692"/>
    </source>
</evidence>
<evidence type="ECO:0000256" key="9">
    <source>
        <dbReference type="ARBA" id="ARBA00023180"/>
    </source>
</evidence>
<name>A0A286XBP8_CAVPO</name>
<dbReference type="SUPFAM" id="SSF48726">
    <property type="entry name" value="Immunoglobulin"/>
    <property type="match status" value="4"/>
</dbReference>
<feature type="domain" description="Ig-like" evidence="15">
    <location>
        <begin position="160"/>
        <end position="245"/>
    </location>
</feature>
<evidence type="ECO:0000256" key="14">
    <source>
        <dbReference type="SAM" id="SignalP"/>
    </source>
</evidence>
<evidence type="ECO:0000256" key="5">
    <source>
        <dbReference type="ARBA" id="ARBA00022889"/>
    </source>
</evidence>
<dbReference type="Gene3D" id="2.60.40.10">
    <property type="entry name" value="Immunoglobulins"/>
    <property type="match status" value="4"/>
</dbReference>
<evidence type="ECO:0000256" key="8">
    <source>
        <dbReference type="ARBA" id="ARBA00023157"/>
    </source>
</evidence>
<evidence type="ECO:0000256" key="3">
    <source>
        <dbReference type="ARBA" id="ARBA00022729"/>
    </source>
</evidence>
<dbReference type="SMART" id="SM00409">
    <property type="entry name" value="IG"/>
    <property type="match status" value="4"/>
</dbReference>
<evidence type="ECO:0000256" key="6">
    <source>
        <dbReference type="ARBA" id="ARBA00022989"/>
    </source>
</evidence>
<evidence type="ECO:0000256" key="7">
    <source>
        <dbReference type="ARBA" id="ARBA00023136"/>
    </source>
</evidence>
<evidence type="ECO:0000256" key="11">
    <source>
        <dbReference type="ARBA" id="ARBA00038361"/>
    </source>
</evidence>
<keyword evidence="17" id="KW-1185">Reference proteome</keyword>
<reference evidence="17" key="1">
    <citation type="journal article" date="2011" name="Nature">
        <title>A high-resolution map of human evolutionary constraint using 29 mammals.</title>
        <authorList>
            <person name="Lindblad-Toh K."/>
            <person name="Garber M."/>
            <person name="Zuk O."/>
            <person name="Lin M.F."/>
            <person name="Parker B.J."/>
            <person name="Washietl S."/>
            <person name="Kheradpour P."/>
            <person name="Ernst J."/>
            <person name="Jordan G."/>
            <person name="Mauceli E."/>
            <person name="Ward L.D."/>
            <person name="Lowe C.B."/>
            <person name="Holloway A.K."/>
            <person name="Clamp M."/>
            <person name="Gnerre S."/>
            <person name="Alfoldi J."/>
            <person name="Beal K."/>
            <person name="Chang J."/>
            <person name="Clawson H."/>
            <person name="Cuff J."/>
            <person name="Di Palma F."/>
            <person name="Fitzgerald S."/>
            <person name="Flicek P."/>
            <person name="Guttman M."/>
            <person name="Hubisz M.J."/>
            <person name="Jaffe D.B."/>
            <person name="Jungreis I."/>
            <person name="Kent W.J."/>
            <person name="Kostka D."/>
            <person name="Lara M."/>
            <person name="Martins A.L."/>
            <person name="Massingham T."/>
            <person name="Moltke I."/>
            <person name="Raney B.J."/>
            <person name="Rasmussen M.D."/>
            <person name="Robinson J."/>
            <person name="Stark A."/>
            <person name="Vilella A.J."/>
            <person name="Wen J."/>
            <person name="Xie X."/>
            <person name="Zody M.C."/>
            <person name="Baldwin J."/>
            <person name="Bloom T."/>
            <person name="Chin C.W."/>
            <person name="Heiman D."/>
            <person name="Nicol R."/>
            <person name="Nusbaum C."/>
            <person name="Young S."/>
            <person name="Wilkinson J."/>
            <person name="Worley K.C."/>
            <person name="Kovar C.L."/>
            <person name="Muzny D.M."/>
            <person name="Gibbs R.A."/>
            <person name="Cree A."/>
            <person name="Dihn H.H."/>
            <person name="Fowler G."/>
            <person name="Jhangiani S."/>
            <person name="Joshi V."/>
            <person name="Lee S."/>
            <person name="Lewis L.R."/>
            <person name="Nazareth L.V."/>
            <person name="Okwuonu G."/>
            <person name="Santibanez J."/>
            <person name="Warren W.C."/>
            <person name="Mardis E.R."/>
            <person name="Weinstock G.M."/>
            <person name="Wilson R.K."/>
            <person name="Delehaunty K."/>
            <person name="Dooling D."/>
            <person name="Fronik C."/>
            <person name="Fulton L."/>
            <person name="Fulton B."/>
            <person name="Graves T."/>
            <person name="Minx P."/>
            <person name="Sodergren E."/>
            <person name="Birney E."/>
            <person name="Margulies E.H."/>
            <person name="Herrero J."/>
            <person name="Green E.D."/>
            <person name="Haussler D."/>
            <person name="Siepel A."/>
            <person name="Goldman N."/>
            <person name="Pollard K.S."/>
            <person name="Pedersen J.S."/>
            <person name="Lander E.S."/>
            <person name="Kellis M."/>
        </authorList>
    </citation>
    <scope>NUCLEOTIDE SEQUENCE [LARGE SCALE GENOMIC DNA]</scope>
    <source>
        <strain evidence="17">2N</strain>
    </source>
</reference>
<dbReference type="FunFam" id="2.60.40.10:FF:000829">
    <property type="entry name" value="Sialic acid-binding Ig-like lectin 8"/>
    <property type="match status" value="1"/>
</dbReference>
<keyword evidence="6 13" id="KW-1133">Transmembrane helix</keyword>
<dbReference type="CTD" id="89790"/>
<evidence type="ECO:0000256" key="4">
    <source>
        <dbReference type="ARBA" id="ARBA00022734"/>
    </source>
</evidence>
<dbReference type="Pfam" id="PF07686">
    <property type="entry name" value="V-set"/>
    <property type="match status" value="1"/>
</dbReference>
<keyword evidence="9" id="KW-0325">Glycoprotein</keyword>
<dbReference type="InterPro" id="IPR013098">
    <property type="entry name" value="Ig_I-set"/>
</dbReference>
<dbReference type="VEuPathDB" id="HostDB:ENSCPOG00000005525"/>
<keyword evidence="5" id="KW-0130">Cell adhesion</keyword>
<dbReference type="SMART" id="SM00408">
    <property type="entry name" value="IGc2"/>
    <property type="match status" value="2"/>
</dbReference>
<protein>
    <recommendedName>
        <fullName evidence="15">Ig-like domain-containing protein</fullName>
    </recommendedName>
</protein>
<keyword evidence="2 13" id="KW-0812">Transmembrane</keyword>
<keyword evidence="7 13" id="KW-0472">Membrane</keyword>
<dbReference type="GO" id="GO:0033691">
    <property type="term" value="F:sialic acid binding"/>
    <property type="evidence" value="ECO:0007669"/>
    <property type="project" value="TreeGrafter"/>
</dbReference>
<dbReference type="InterPro" id="IPR007110">
    <property type="entry name" value="Ig-like_dom"/>
</dbReference>
<dbReference type="InterPro" id="IPR013106">
    <property type="entry name" value="Ig_V-set"/>
</dbReference>
<comment type="similarity">
    <text evidence="11">Belongs to the immunoglobulin superfamily. SIGLEC (sialic acid binding Ig-like lectin) family.</text>
</comment>
<dbReference type="RefSeq" id="XP_005001793.1">
    <property type="nucleotide sequence ID" value="XM_005001736.4"/>
</dbReference>
<dbReference type="InterPro" id="IPR036179">
    <property type="entry name" value="Ig-like_dom_sf"/>
</dbReference>
<dbReference type="AlphaFoldDB" id="A0A286XBP8"/>
<dbReference type="PANTHER" id="PTHR12035">
    <property type="entry name" value="SIALIC ACID BINDING IMMUNOGLOBULIN-LIKE LECTIN"/>
    <property type="match status" value="1"/>
</dbReference>
<dbReference type="InterPro" id="IPR051036">
    <property type="entry name" value="SIGLEC"/>
</dbReference>
<comment type="subcellular location">
    <subcellularLocation>
        <location evidence="1">Membrane</location>
        <topology evidence="1">Single-pass type I membrane protein</topology>
    </subcellularLocation>
</comment>
<dbReference type="GO" id="GO:0007155">
    <property type="term" value="P:cell adhesion"/>
    <property type="evidence" value="ECO:0007669"/>
    <property type="project" value="UniProtKB-KW"/>
</dbReference>
<dbReference type="GeneTree" id="ENSGT01150000286907"/>
<sequence length="617" mass="68428">MLLLLALMSLLLGGSQAESRKYQQYGFPAKRWEYHMEVQKQVAVQEGQCVLVPCSFSYPDVSRNLNPIYGYWFKDGTNTDIGQPVATNDQNRDPLPETKGRFQLVGDVREKYCTLLIRDAQWGDQGSYFFRIEKQDQVKYNFNAYKFKFSLTVTDLTQKPDVFMPETLEAGRPVTVFCVFNWNSQQCPAPTFSWKGPTLASEGTRATGAPYSMVSFTPGPQDQDSELTCQVSFARRDLSTQRTVRLSVTYAPRQLVISVSHDYGSVQESEENTPHVEAQKGQVLRLLCAADSRPPATLTWELEGRVLAQSPPSGPRPLKLELLGVKSGDAGRYTCRAENELGSQHRTLNLSVQYPPEDLRVTVSQANSTVLEILGNGTSLPVLEGQSLRLMCVAHSNPPARLSWAWGTQTLNSSRPSASGVLELPRVQMKHEGDVTCHAENPLGTRSVSLSLSVRYEAPGSTAFSKGVLLGTGSMALLSLCVILILMKVWRTTRTPSETPERKFSRSSTILEYINVVPKARALAQNQKAKPSGPSQVPSPRTHSPAPKKNQKEQHLVSLGPSVPIMSTDTADSAFSSEGLHYATVNFPDRRPWETQPLKETQEDYAEVKFYRGCPGL</sequence>
<feature type="domain" description="Ig-like" evidence="15">
    <location>
        <begin position="252"/>
        <end position="351"/>
    </location>
</feature>
<dbReference type="Proteomes" id="UP000005447">
    <property type="component" value="Unassembled WGS sequence"/>
</dbReference>
<dbReference type="InterPro" id="IPR003598">
    <property type="entry name" value="Ig_sub2"/>
</dbReference>
<accession>A0A286XBP8</accession>
<dbReference type="Bgee" id="ENSCPOG00000005525">
    <property type="expression patterns" value="Expressed in hypothalamus and 12 other cell types or tissues"/>
</dbReference>
<reference evidence="16" key="2">
    <citation type="submission" date="2025-08" db="UniProtKB">
        <authorList>
            <consortium name="Ensembl"/>
        </authorList>
    </citation>
    <scope>IDENTIFICATION</scope>
    <source>
        <strain evidence="16">2N</strain>
    </source>
</reference>
<keyword evidence="10" id="KW-0393">Immunoglobulin domain</keyword>
<evidence type="ECO:0000313" key="17">
    <source>
        <dbReference type="Proteomes" id="UP000005447"/>
    </source>
</evidence>
<evidence type="ECO:0000256" key="10">
    <source>
        <dbReference type="ARBA" id="ARBA00023319"/>
    </source>
</evidence>
<dbReference type="PROSITE" id="PS50835">
    <property type="entry name" value="IG_LIKE"/>
    <property type="match status" value="4"/>
</dbReference>
<dbReference type="Ensembl" id="ENSCPOT00000041238.1">
    <property type="protein sequence ID" value="ENSCPOP00000022860.1"/>
    <property type="gene ID" value="ENSCPOG00000005525.4"/>
</dbReference>
<dbReference type="InterPro" id="IPR003599">
    <property type="entry name" value="Ig_sub"/>
</dbReference>
<feature type="compositionally biased region" description="Polar residues" evidence="12">
    <location>
        <begin position="524"/>
        <end position="542"/>
    </location>
</feature>
<evidence type="ECO:0000256" key="12">
    <source>
        <dbReference type="SAM" id="MobiDB-lite"/>
    </source>
</evidence>
<keyword evidence="4" id="KW-0430">Lectin</keyword>
<keyword evidence="8" id="KW-1015">Disulfide bond</keyword>
<dbReference type="EMBL" id="AAKN02046378">
    <property type="status" value="NOT_ANNOTATED_CDS"/>
    <property type="molecule type" value="Genomic_DNA"/>
</dbReference>
<feature type="domain" description="Ig-like" evidence="15">
    <location>
        <begin position="356"/>
        <end position="453"/>
    </location>
</feature>
<dbReference type="GO" id="GO:0005886">
    <property type="term" value="C:plasma membrane"/>
    <property type="evidence" value="ECO:0007669"/>
    <property type="project" value="TreeGrafter"/>
</dbReference>
<dbReference type="GO" id="GO:0031348">
    <property type="term" value="P:negative regulation of defense response"/>
    <property type="evidence" value="ECO:0007669"/>
    <property type="project" value="UniProtKB-ARBA"/>
</dbReference>
<dbReference type="GeneID" id="100713177"/>
<dbReference type="Pfam" id="PF07679">
    <property type="entry name" value="I-set"/>
    <property type="match status" value="1"/>
</dbReference>
<evidence type="ECO:0000256" key="13">
    <source>
        <dbReference type="SAM" id="Phobius"/>
    </source>
</evidence>
<feature type="chain" id="PRO_5011573791" description="Ig-like domain-containing protein" evidence="14">
    <location>
        <begin position="18"/>
        <end position="617"/>
    </location>
</feature>
<proteinExistence type="inferred from homology"/>